<dbReference type="InterPro" id="IPR008709">
    <property type="entry name" value="Neurochondrin"/>
</dbReference>
<proteinExistence type="predicted"/>
<name>A0A8X7PZV1_BRACI</name>
<organism evidence="1 2">
    <name type="scientific">Brassica carinata</name>
    <name type="common">Ethiopian mustard</name>
    <name type="synonym">Abyssinian cabbage</name>
    <dbReference type="NCBI Taxonomy" id="52824"/>
    <lineage>
        <taxon>Eukaryota</taxon>
        <taxon>Viridiplantae</taxon>
        <taxon>Streptophyta</taxon>
        <taxon>Embryophyta</taxon>
        <taxon>Tracheophyta</taxon>
        <taxon>Spermatophyta</taxon>
        <taxon>Magnoliopsida</taxon>
        <taxon>eudicotyledons</taxon>
        <taxon>Gunneridae</taxon>
        <taxon>Pentapetalae</taxon>
        <taxon>rosids</taxon>
        <taxon>malvids</taxon>
        <taxon>Brassicales</taxon>
        <taxon>Brassicaceae</taxon>
        <taxon>Brassiceae</taxon>
        <taxon>Brassica</taxon>
    </lineage>
</organism>
<evidence type="ECO:0000313" key="2">
    <source>
        <dbReference type="Proteomes" id="UP000886595"/>
    </source>
</evidence>
<dbReference type="PANTHER" id="PTHR13109:SF7">
    <property type="entry name" value="NEUROCHONDRIN"/>
    <property type="match status" value="1"/>
</dbReference>
<dbReference type="OrthoDB" id="1736942at2759"/>
<gene>
    <name evidence="1" type="ORF">Bca52824_068413</name>
</gene>
<sequence length="168" mass="18213">MEDEGCELLAASRGLYVAVVACLVKLIQSDGQNGEGSGSIFLACDAVMNILLKREQIGFSMELSTFSSLLMALTYWADGNKDTSVVMMAASICSLICDFTTEEALLKQPSFNNSSLDSLARLIARSLSSSGQDITSDTEDLLELITAGYSRWKDRFPTVKKHNCSAMT</sequence>
<evidence type="ECO:0008006" key="3">
    <source>
        <dbReference type="Google" id="ProtNLM"/>
    </source>
</evidence>
<reference evidence="1 2" key="1">
    <citation type="submission" date="2020-02" db="EMBL/GenBank/DDBJ databases">
        <authorList>
            <person name="Ma Q."/>
            <person name="Huang Y."/>
            <person name="Song X."/>
            <person name="Pei D."/>
        </authorList>
    </citation>
    <scope>NUCLEOTIDE SEQUENCE [LARGE SCALE GENOMIC DNA]</scope>
    <source>
        <strain evidence="1">Sxm20200214</strain>
        <tissue evidence="1">Leaf</tissue>
    </source>
</reference>
<dbReference type="Pfam" id="PF05536">
    <property type="entry name" value="Neurochondrin"/>
    <property type="match status" value="1"/>
</dbReference>
<dbReference type="EMBL" id="JAAMPC010000014">
    <property type="protein sequence ID" value="KAG2261334.1"/>
    <property type="molecule type" value="Genomic_DNA"/>
</dbReference>
<protein>
    <recommendedName>
        <fullName evidence="3">Neurochondrin family protein</fullName>
    </recommendedName>
</protein>
<accession>A0A8X7PZV1</accession>
<dbReference type="PANTHER" id="PTHR13109">
    <property type="entry name" value="NEUROCHONDRIN"/>
    <property type="match status" value="1"/>
</dbReference>
<evidence type="ECO:0000313" key="1">
    <source>
        <dbReference type="EMBL" id="KAG2261334.1"/>
    </source>
</evidence>
<comment type="caution">
    <text evidence="1">The sequence shown here is derived from an EMBL/GenBank/DDBJ whole genome shotgun (WGS) entry which is preliminary data.</text>
</comment>
<dbReference type="Proteomes" id="UP000886595">
    <property type="component" value="Unassembled WGS sequence"/>
</dbReference>
<dbReference type="AlphaFoldDB" id="A0A8X7PZV1"/>
<keyword evidence="2" id="KW-1185">Reference proteome</keyword>